<dbReference type="OrthoDB" id="9798978at2"/>
<dbReference type="NCBIfam" id="TIGR00723">
    <property type="entry name" value="ttdB_fumA_fumB"/>
    <property type="match status" value="1"/>
</dbReference>
<dbReference type="EMBL" id="AFGF01000015">
    <property type="protein sequence ID" value="EGO65682.1"/>
    <property type="molecule type" value="Genomic_DNA"/>
</dbReference>
<dbReference type="InterPro" id="IPR004647">
    <property type="entry name" value="Fe-S_hydro-lyase_TtdB-typ_cat"/>
</dbReference>
<reference evidence="4 5" key="1">
    <citation type="journal article" date="2011" name="EMBO J.">
        <title>Structural diversity of bacterial flagellar motors.</title>
        <authorList>
            <person name="Chen S."/>
            <person name="Beeby M."/>
            <person name="Murphy G.E."/>
            <person name="Leadbetter J.R."/>
            <person name="Hendrixson D.R."/>
            <person name="Briegel A."/>
            <person name="Li Z."/>
            <person name="Shi J."/>
            <person name="Tocheva E.I."/>
            <person name="Muller A."/>
            <person name="Dobro M.J."/>
            <person name="Jensen G.J."/>
        </authorList>
    </citation>
    <scope>NUCLEOTIDE SEQUENCE [LARGE SCALE GENOMIC DNA]</scope>
    <source>
        <strain evidence="4 5">DSM 6540</strain>
    </source>
</reference>
<dbReference type="SUPFAM" id="SSF117457">
    <property type="entry name" value="FumA C-terminal domain-like"/>
    <property type="match status" value="1"/>
</dbReference>
<comment type="caution">
    <text evidence="4">The sequence shown here is derived from an EMBL/GenBank/DDBJ whole genome shotgun (WGS) entry which is preliminary data.</text>
</comment>
<accession>F7NE27</accession>
<keyword evidence="2 4" id="KW-0456">Lyase</keyword>
<evidence type="ECO:0000313" key="4">
    <source>
        <dbReference type="EMBL" id="EGO65682.1"/>
    </source>
</evidence>
<feature type="domain" description="Fe-S hydro-lyase tartrate dehydratase beta-type catalytic" evidence="3">
    <location>
        <begin position="9"/>
        <end position="180"/>
    </location>
</feature>
<name>F7NE27_9FIRM</name>
<sequence length="192" mass="20925">MAVYELTLPLSDQDVETLKNGDTVYLTGVIFTSRDMGHLEIKKSLEAGKALPVDFTGSAIFHAGPVVKKIDEDWELIVIGPTTSMRMEPYAEMVGQLGVKAVIGKGGMREGSIKAFKKYKQVYLQAAPGCAVKLAAAVNKVEGGFWLEKGMPEALWVLHAERFGPLAVTMDSHGNSIYQDIKEQALKIIEAL</sequence>
<dbReference type="PANTHER" id="PTHR43351">
    <property type="entry name" value="L(+)-TARTRATE DEHYDRATASE SUBUNIT BETA"/>
    <property type="match status" value="1"/>
</dbReference>
<proteinExistence type="inferred from homology"/>
<organism evidence="4 5">
    <name type="scientific">Acetonema longum DSM 6540</name>
    <dbReference type="NCBI Taxonomy" id="1009370"/>
    <lineage>
        <taxon>Bacteria</taxon>
        <taxon>Bacillati</taxon>
        <taxon>Bacillota</taxon>
        <taxon>Negativicutes</taxon>
        <taxon>Acetonemataceae</taxon>
        <taxon>Acetonema</taxon>
    </lineage>
</organism>
<dbReference type="Gene3D" id="3.20.130.10">
    <property type="entry name" value="Fe-S hydro-lyase, tartrate dehydratase beta-type, catalytic domain"/>
    <property type="match status" value="1"/>
</dbReference>
<dbReference type="AlphaFoldDB" id="F7NE27"/>
<gene>
    <name evidence="4" type="ORF">ALO_01449</name>
</gene>
<dbReference type="PANTHER" id="PTHR43351:SF2">
    <property type="entry name" value="L(+)-TARTRATE DEHYDRATASE SUBUNIT BETA-RELATED"/>
    <property type="match status" value="1"/>
</dbReference>
<protein>
    <submittedName>
        <fullName evidence="4">Hydro-lyase, Fe-S type, tartrate/fumarate subfamily, beta subunit</fullName>
    </submittedName>
</protein>
<comment type="similarity">
    <text evidence="1">Belongs to the class-I fumarase family.</text>
</comment>
<dbReference type="STRING" id="1009370.ALO_01449"/>
<evidence type="ECO:0000256" key="2">
    <source>
        <dbReference type="ARBA" id="ARBA00023239"/>
    </source>
</evidence>
<dbReference type="RefSeq" id="WP_004092053.1">
    <property type="nucleotide sequence ID" value="NZ_AFGF01000015.1"/>
</dbReference>
<dbReference type="InterPro" id="IPR036660">
    <property type="entry name" value="Fe-S_hydroAse_TtdB_cat_sf"/>
</dbReference>
<evidence type="ECO:0000259" key="3">
    <source>
        <dbReference type="Pfam" id="PF05683"/>
    </source>
</evidence>
<evidence type="ECO:0000256" key="1">
    <source>
        <dbReference type="ARBA" id="ARBA00008876"/>
    </source>
</evidence>
<dbReference type="Proteomes" id="UP000003240">
    <property type="component" value="Unassembled WGS sequence"/>
</dbReference>
<dbReference type="Pfam" id="PF05683">
    <property type="entry name" value="Fumerase_C"/>
    <property type="match status" value="1"/>
</dbReference>
<dbReference type="GO" id="GO:0016836">
    <property type="term" value="F:hydro-lyase activity"/>
    <property type="evidence" value="ECO:0007669"/>
    <property type="project" value="InterPro"/>
</dbReference>
<dbReference type="eggNOG" id="COG1838">
    <property type="taxonomic scope" value="Bacteria"/>
</dbReference>
<evidence type="ECO:0000313" key="5">
    <source>
        <dbReference type="Proteomes" id="UP000003240"/>
    </source>
</evidence>
<keyword evidence="5" id="KW-1185">Reference proteome</keyword>